<feature type="transmembrane region" description="Helical" evidence="1">
    <location>
        <begin position="20"/>
        <end position="40"/>
    </location>
</feature>
<gene>
    <name evidence="2" type="ORF">QBL07_22540</name>
</gene>
<protein>
    <submittedName>
        <fullName evidence="2">Uncharacterized protein</fullName>
    </submittedName>
</protein>
<dbReference type="RefSeq" id="WP_239581719.1">
    <property type="nucleotide sequence ID" value="NZ_CP136136.1"/>
</dbReference>
<keyword evidence="1" id="KW-1133">Transmembrane helix</keyword>
<dbReference type="AlphaFoldDB" id="A0AAW6RC92"/>
<reference evidence="2" key="1">
    <citation type="submission" date="2023-04" db="EMBL/GenBank/DDBJ databases">
        <title>Characterization and analysis of the complete genome of Gordonia rubripertincta 112, the degrader of aromatic and aliphatic compounds.</title>
        <authorList>
            <person name="Frantsuzova E."/>
            <person name="Bogun A."/>
            <person name="Delegan Y."/>
        </authorList>
    </citation>
    <scope>NUCLEOTIDE SEQUENCE</scope>
    <source>
        <strain evidence="2">112</strain>
    </source>
</reference>
<keyword evidence="1" id="KW-0812">Transmembrane</keyword>
<name>A0AAW6RC92_GORRU</name>
<dbReference type="EMBL" id="JARUXG010000025">
    <property type="protein sequence ID" value="MDG6783594.1"/>
    <property type="molecule type" value="Genomic_DNA"/>
</dbReference>
<comment type="caution">
    <text evidence="2">The sequence shown here is derived from an EMBL/GenBank/DDBJ whole genome shotgun (WGS) entry which is preliminary data.</text>
</comment>
<keyword evidence="1" id="KW-0472">Membrane</keyword>
<evidence type="ECO:0000313" key="2">
    <source>
        <dbReference type="EMBL" id="MDG6783594.1"/>
    </source>
</evidence>
<proteinExistence type="predicted"/>
<accession>A0AAW6RC92</accession>
<organism evidence="2">
    <name type="scientific">Gordonia rubripertincta</name>
    <name type="common">Rhodococcus corallinus</name>
    <dbReference type="NCBI Taxonomy" id="36822"/>
    <lineage>
        <taxon>Bacteria</taxon>
        <taxon>Bacillati</taxon>
        <taxon>Actinomycetota</taxon>
        <taxon>Actinomycetes</taxon>
        <taxon>Mycobacteriales</taxon>
        <taxon>Gordoniaceae</taxon>
        <taxon>Gordonia</taxon>
    </lineage>
</organism>
<evidence type="ECO:0000256" key="1">
    <source>
        <dbReference type="SAM" id="Phobius"/>
    </source>
</evidence>
<sequence>MPKRPTASVIRAVGRWWPALFPVLALAYSVWAASRVTAFISRRRRV</sequence>